<keyword evidence="1" id="KW-1133">Transmembrane helix</keyword>
<gene>
    <name evidence="2" type="ORF">EYC80_002824</name>
</gene>
<keyword evidence="3" id="KW-1185">Reference proteome</keyword>
<reference evidence="2 3" key="1">
    <citation type="submission" date="2019-06" db="EMBL/GenBank/DDBJ databases">
        <title>Genome Sequence of the Brown Rot Fungal Pathogen Monilinia laxa.</title>
        <authorList>
            <person name="De Miccolis Angelini R.M."/>
            <person name="Landi L."/>
            <person name="Abate D."/>
            <person name="Pollastro S."/>
            <person name="Romanazzi G."/>
            <person name="Faretra F."/>
        </authorList>
    </citation>
    <scope>NUCLEOTIDE SEQUENCE [LARGE SCALE GENOMIC DNA]</scope>
    <source>
        <strain evidence="2 3">Mlax316</strain>
    </source>
</reference>
<feature type="transmembrane region" description="Helical" evidence="1">
    <location>
        <begin position="55"/>
        <end position="73"/>
    </location>
</feature>
<proteinExistence type="predicted"/>
<comment type="caution">
    <text evidence="2">The sequence shown here is derived from an EMBL/GenBank/DDBJ whole genome shotgun (WGS) entry which is preliminary data.</text>
</comment>
<accession>A0A5N6KBV8</accession>
<dbReference type="AlphaFoldDB" id="A0A5N6KBV8"/>
<evidence type="ECO:0000256" key="1">
    <source>
        <dbReference type="SAM" id="Phobius"/>
    </source>
</evidence>
<evidence type="ECO:0000313" key="3">
    <source>
        <dbReference type="Proteomes" id="UP000326757"/>
    </source>
</evidence>
<keyword evidence="1" id="KW-0472">Membrane</keyword>
<dbReference type="EMBL" id="VIGI01000004">
    <property type="protein sequence ID" value="KAB8300898.1"/>
    <property type="molecule type" value="Genomic_DNA"/>
</dbReference>
<protein>
    <submittedName>
        <fullName evidence="2">Uncharacterized protein</fullName>
    </submittedName>
</protein>
<name>A0A5N6KBV8_MONLA</name>
<dbReference type="Proteomes" id="UP000326757">
    <property type="component" value="Unassembled WGS sequence"/>
</dbReference>
<evidence type="ECO:0000313" key="2">
    <source>
        <dbReference type="EMBL" id="KAB8300898.1"/>
    </source>
</evidence>
<sequence>MIKYGCNNNKMAFSMGGFIAFLHHSGRFKNTQYSICVVGFVLQWVKGWLDLPCCAYFLICGVVGCLVLSWQTIAKP</sequence>
<organism evidence="2 3">
    <name type="scientific">Monilinia laxa</name>
    <name type="common">Brown rot fungus</name>
    <name type="synonym">Sclerotinia laxa</name>
    <dbReference type="NCBI Taxonomy" id="61186"/>
    <lineage>
        <taxon>Eukaryota</taxon>
        <taxon>Fungi</taxon>
        <taxon>Dikarya</taxon>
        <taxon>Ascomycota</taxon>
        <taxon>Pezizomycotina</taxon>
        <taxon>Leotiomycetes</taxon>
        <taxon>Helotiales</taxon>
        <taxon>Sclerotiniaceae</taxon>
        <taxon>Monilinia</taxon>
    </lineage>
</organism>
<keyword evidence="1" id="KW-0812">Transmembrane</keyword>